<dbReference type="PANTHER" id="PTHR33018">
    <property type="entry name" value="OS10G0338966 PROTEIN-RELATED"/>
    <property type="match status" value="1"/>
</dbReference>
<sequence>MSTVVSKVSRIRIVSLICCYQYGLIYLEYRQEMGSNQQDDDGTDSPFKRNRPTTTKRGATRMKKVVRARNRKIVFPVQWNSRGQPIGRNSVTMSSYLGATTSSTIPISYENWDRVPDALKNAIWEDVSATFNVHEQRKKWIISKASDKMREFKCLLTIKFLHDKEGNVCDDPPELYPFIEESDWKAFVSSRLTDKFKKTSEDNRDRAKENKYPQKRSRRGCARLEQDMLVELASKGNPVTSIPRASMWKAVRSDKKTNKISEKAQEVVDKIVKILEKRAANGEFSNSGREDVLFKALGNKVEHGGRVRGVGFGVSITYYFGSLKNPKESRDELKDLKSVVMVMSNELKELRSIVKTGQSQMTHDNLSTATTEDHEGEFIPNHNIPIEFPEGLTACELALSDPSYRVVATGKVHNIPNVARVVHGVPLLPNHVRVSIEYVSEQEALLPIPLKDEAYTLNEALGTHVAWPSHLVILAEKNKMQSTPTTNQKSSTKVPAQKDNQTSAIPCMQTAPITVKKSSTKVPGQSDAKTPMILKDKEKEVARSSQAKNPKIMSVSKAMFKADDKKVVLNVDTLPHELRLTFMYAKKNERR</sequence>
<feature type="domain" description="DUF8039" evidence="2">
    <location>
        <begin position="390"/>
        <end position="474"/>
    </location>
</feature>
<feature type="region of interest" description="Disordered" evidence="1">
    <location>
        <begin position="198"/>
        <end position="218"/>
    </location>
</feature>
<dbReference type="Proteomes" id="UP000813463">
    <property type="component" value="Chromosome 4"/>
</dbReference>
<evidence type="ECO:0000256" key="1">
    <source>
        <dbReference type="SAM" id="MobiDB-lite"/>
    </source>
</evidence>
<proteinExistence type="predicted"/>
<dbReference type="RefSeq" id="XP_056697881.1">
    <property type="nucleotide sequence ID" value="XM_056841903.1"/>
</dbReference>
<evidence type="ECO:0000313" key="4">
    <source>
        <dbReference type="RefSeq" id="XP_056697881.1"/>
    </source>
</evidence>
<organism evidence="3 4">
    <name type="scientific">Spinacia oleracea</name>
    <name type="common">Spinach</name>
    <dbReference type="NCBI Taxonomy" id="3562"/>
    <lineage>
        <taxon>Eukaryota</taxon>
        <taxon>Viridiplantae</taxon>
        <taxon>Streptophyta</taxon>
        <taxon>Embryophyta</taxon>
        <taxon>Tracheophyta</taxon>
        <taxon>Spermatophyta</taxon>
        <taxon>Magnoliopsida</taxon>
        <taxon>eudicotyledons</taxon>
        <taxon>Gunneridae</taxon>
        <taxon>Pentapetalae</taxon>
        <taxon>Caryophyllales</taxon>
        <taxon>Chenopodiaceae</taxon>
        <taxon>Chenopodioideae</taxon>
        <taxon>Anserineae</taxon>
        <taxon>Spinacia</taxon>
    </lineage>
</organism>
<accession>A0ABM3RQJ0</accession>
<evidence type="ECO:0000259" key="2">
    <source>
        <dbReference type="Pfam" id="PF26133"/>
    </source>
</evidence>
<keyword evidence="3" id="KW-1185">Reference proteome</keyword>
<dbReference type="Pfam" id="PF26133">
    <property type="entry name" value="DUF8039"/>
    <property type="match status" value="1"/>
</dbReference>
<dbReference type="InterPro" id="IPR058352">
    <property type="entry name" value="DUF8039"/>
</dbReference>
<evidence type="ECO:0000313" key="3">
    <source>
        <dbReference type="Proteomes" id="UP000813463"/>
    </source>
</evidence>
<protein>
    <recommendedName>
        <fullName evidence="2">DUF8039 domain-containing protein</fullName>
    </recommendedName>
</protein>
<name>A0ABM3RQJ0_SPIOL</name>
<dbReference type="GeneID" id="110776593"/>
<feature type="region of interest" description="Disordered" evidence="1">
    <location>
        <begin position="480"/>
        <end position="499"/>
    </location>
</feature>
<dbReference type="Pfam" id="PF03004">
    <property type="entry name" value="Transposase_24"/>
    <property type="match status" value="1"/>
</dbReference>
<dbReference type="InterPro" id="IPR004252">
    <property type="entry name" value="Probable_transposase_24"/>
</dbReference>
<feature type="compositionally biased region" description="Basic and acidic residues" evidence="1">
    <location>
        <begin position="198"/>
        <end position="212"/>
    </location>
</feature>
<feature type="region of interest" description="Disordered" evidence="1">
    <location>
        <begin position="35"/>
        <end position="61"/>
    </location>
</feature>
<reference evidence="4" key="2">
    <citation type="submission" date="2025-08" db="UniProtKB">
        <authorList>
            <consortium name="RefSeq"/>
        </authorList>
    </citation>
    <scope>IDENTIFICATION</scope>
    <source>
        <tissue evidence="4">Leaf</tissue>
    </source>
</reference>
<dbReference type="PANTHER" id="PTHR33018:SF31">
    <property type="entry name" value="TRANSPOSASE, PTTA_EN_SPM, PLANT"/>
    <property type="match status" value="1"/>
</dbReference>
<gene>
    <name evidence="4" type="primary">LOC110776593</name>
</gene>
<reference evidence="3" key="1">
    <citation type="journal article" date="2021" name="Nat. Commun.">
        <title>Genomic analyses provide insights into spinach domestication and the genetic basis of agronomic traits.</title>
        <authorList>
            <person name="Cai X."/>
            <person name="Sun X."/>
            <person name="Xu C."/>
            <person name="Sun H."/>
            <person name="Wang X."/>
            <person name="Ge C."/>
            <person name="Zhang Z."/>
            <person name="Wang Q."/>
            <person name="Fei Z."/>
            <person name="Jiao C."/>
            <person name="Wang Q."/>
        </authorList>
    </citation>
    <scope>NUCLEOTIDE SEQUENCE [LARGE SCALE GENOMIC DNA]</scope>
    <source>
        <strain evidence="3">cv. Varoflay</strain>
    </source>
</reference>